<keyword evidence="2" id="KW-0346">Stress response</keyword>
<evidence type="ECO:0000313" key="3">
    <source>
        <dbReference type="Proteomes" id="UP000037510"/>
    </source>
</evidence>
<accession>A0A0L7KQR8</accession>
<feature type="region of interest" description="Disordered" evidence="1">
    <location>
        <begin position="1"/>
        <end position="27"/>
    </location>
</feature>
<sequence length="109" mass="12287">MSVTTDNDTKLNEPTVSYGQNLANNEKQRKVTNPSQGVFNEVIEDIGGGVLDMSLDKIRSQAKNLMDKHQEQSKVRFDRHRKKVSIMTLLAIPQVITAHPKNRHCSDTV</sequence>
<organism evidence="2 3">
    <name type="scientific">Operophtera brumata</name>
    <name type="common">Winter moth</name>
    <name type="synonym">Phalaena brumata</name>
    <dbReference type="NCBI Taxonomy" id="104452"/>
    <lineage>
        <taxon>Eukaryota</taxon>
        <taxon>Metazoa</taxon>
        <taxon>Ecdysozoa</taxon>
        <taxon>Arthropoda</taxon>
        <taxon>Hexapoda</taxon>
        <taxon>Insecta</taxon>
        <taxon>Pterygota</taxon>
        <taxon>Neoptera</taxon>
        <taxon>Endopterygota</taxon>
        <taxon>Lepidoptera</taxon>
        <taxon>Glossata</taxon>
        <taxon>Ditrysia</taxon>
        <taxon>Geometroidea</taxon>
        <taxon>Geometridae</taxon>
        <taxon>Larentiinae</taxon>
        <taxon>Operophtera</taxon>
    </lineage>
</organism>
<dbReference type="EMBL" id="JTDY01007177">
    <property type="protein sequence ID" value="KOB65406.1"/>
    <property type="molecule type" value="Genomic_DNA"/>
</dbReference>
<dbReference type="Proteomes" id="UP000037510">
    <property type="component" value="Unassembled WGS sequence"/>
</dbReference>
<proteinExistence type="predicted"/>
<evidence type="ECO:0000256" key="1">
    <source>
        <dbReference type="SAM" id="MobiDB-lite"/>
    </source>
</evidence>
<comment type="caution">
    <text evidence="2">The sequence shown here is derived from an EMBL/GenBank/DDBJ whole genome shotgun (WGS) entry which is preliminary data.</text>
</comment>
<dbReference type="AlphaFoldDB" id="A0A0L7KQR8"/>
<gene>
    <name evidence="2" type="ORF">OBRU01_17789</name>
</gene>
<evidence type="ECO:0000313" key="2">
    <source>
        <dbReference type="EMBL" id="KOB65406.1"/>
    </source>
</evidence>
<protein>
    <submittedName>
        <fullName evidence="2">Heat shock protein 70</fullName>
    </submittedName>
</protein>
<keyword evidence="3" id="KW-1185">Reference proteome</keyword>
<name>A0A0L7KQR8_OPEBR</name>
<reference evidence="2 3" key="1">
    <citation type="journal article" date="2015" name="Genome Biol. Evol.">
        <title>The genome of winter moth (Operophtera brumata) provides a genomic perspective on sexual dimorphism and phenology.</title>
        <authorList>
            <person name="Derks M.F."/>
            <person name="Smit S."/>
            <person name="Salis L."/>
            <person name="Schijlen E."/>
            <person name="Bossers A."/>
            <person name="Mateman C."/>
            <person name="Pijl A.S."/>
            <person name="de Ridder D."/>
            <person name="Groenen M.A."/>
            <person name="Visser M.E."/>
            <person name="Megens H.J."/>
        </authorList>
    </citation>
    <scope>NUCLEOTIDE SEQUENCE [LARGE SCALE GENOMIC DNA]</scope>
    <source>
        <strain evidence="2">WM2013NL</strain>
        <tissue evidence="2">Head and thorax</tissue>
    </source>
</reference>